<dbReference type="SUPFAM" id="SSF82171">
    <property type="entry name" value="DPP6 N-terminal domain-like"/>
    <property type="match status" value="1"/>
</dbReference>
<dbReference type="SUPFAM" id="SSF53474">
    <property type="entry name" value="alpha/beta-Hydrolases"/>
    <property type="match status" value="1"/>
</dbReference>
<dbReference type="Pfam" id="PF00930">
    <property type="entry name" value="DPPIV_N"/>
    <property type="match status" value="1"/>
</dbReference>
<keyword evidence="4" id="KW-0378">Hydrolase</keyword>
<evidence type="ECO:0000313" key="4">
    <source>
        <dbReference type="EMBL" id="MPM54089.1"/>
    </source>
</evidence>
<evidence type="ECO:0000259" key="3">
    <source>
        <dbReference type="Pfam" id="PF00930"/>
    </source>
</evidence>
<reference evidence="4" key="1">
    <citation type="submission" date="2019-08" db="EMBL/GenBank/DDBJ databases">
        <authorList>
            <person name="Kucharzyk K."/>
            <person name="Murdoch R.W."/>
            <person name="Higgins S."/>
            <person name="Loffler F."/>
        </authorList>
    </citation>
    <scope>NUCLEOTIDE SEQUENCE</scope>
</reference>
<proteinExistence type="predicted"/>
<comment type="caution">
    <text evidence="4">The sequence shown here is derived from an EMBL/GenBank/DDBJ whole genome shotgun (WGS) entry which is preliminary data.</text>
</comment>
<dbReference type="InterPro" id="IPR050278">
    <property type="entry name" value="Serine_Prot_S9B/DPPIV"/>
</dbReference>
<dbReference type="GO" id="GO:0004177">
    <property type="term" value="F:aminopeptidase activity"/>
    <property type="evidence" value="ECO:0007669"/>
    <property type="project" value="UniProtKB-KW"/>
</dbReference>
<keyword evidence="1" id="KW-0325">Glycoprotein</keyword>
<feature type="domain" description="Dipeptidylpeptidase IV N-terminal" evidence="3">
    <location>
        <begin position="5"/>
        <end position="311"/>
    </location>
</feature>
<evidence type="ECO:0000259" key="2">
    <source>
        <dbReference type="Pfam" id="PF00326"/>
    </source>
</evidence>
<dbReference type="Gene3D" id="3.40.50.1820">
    <property type="entry name" value="alpha/beta hydrolase"/>
    <property type="match status" value="1"/>
</dbReference>
<dbReference type="InterPro" id="IPR001375">
    <property type="entry name" value="Peptidase_S9_cat"/>
</dbReference>
<dbReference type="GO" id="GO:0008239">
    <property type="term" value="F:dipeptidyl-peptidase activity"/>
    <property type="evidence" value="ECO:0007669"/>
    <property type="project" value="UniProtKB-EC"/>
</dbReference>
<dbReference type="AlphaFoldDB" id="A0A645ALR5"/>
<dbReference type="GO" id="GO:0008236">
    <property type="term" value="F:serine-type peptidase activity"/>
    <property type="evidence" value="ECO:0007669"/>
    <property type="project" value="InterPro"/>
</dbReference>
<dbReference type="PANTHER" id="PTHR11731:SF193">
    <property type="entry name" value="DIPEPTIDYL PEPTIDASE 9"/>
    <property type="match status" value="1"/>
</dbReference>
<dbReference type="PANTHER" id="PTHR11731">
    <property type="entry name" value="PROTEASE FAMILY S9B,C DIPEPTIDYL-PEPTIDASE IV-RELATED"/>
    <property type="match status" value="1"/>
</dbReference>
<dbReference type="Gene3D" id="2.140.10.30">
    <property type="entry name" value="Dipeptidylpeptidase IV, N-terminal domain"/>
    <property type="match status" value="1"/>
</dbReference>
<dbReference type="GO" id="GO:0006508">
    <property type="term" value="P:proteolysis"/>
    <property type="evidence" value="ECO:0007669"/>
    <property type="project" value="InterPro"/>
</dbReference>
<sequence length="594" mass="67522">MVRALTGNPSKQMIPTFSPDGKMLAYVSDNNIWLAKFDFDTESQVTKDGQINNIINGATDWVYEEEFATTRLMEFSPDSKLLAFVRSDESQVRQYQFQTFNQELYPGFYTYKYPKPGEKNSSVELRVFDIDARTTRKMDVPLDADGYIPRITFTGNAEELVAMTLNRNQNRFDMYFVNPRTTVAKLILREENKYYVDSERLNEIYFLPNRFTYVSEKGGFSHIYIYGYTGTLQKQLTSGQFDVTKLLAVDAQTNTVFYEAADESPLRRNVYKVNIDKGQPQKLSTRQGYNNALFSNNGKFFVNRFSDSNTPAVITMHDATGKELRLLEDNKEAAAQWASAQFPKKEFISVPAADGITQLNGWIIKPNNFNASKKYPVVMVQYSGPNSQQVLDRFNADWHYALANEGFVVASVDGRGTGARGEEFRKQTYMNLGVKESDDQAAAARYLATLPYVDGNRIGIWGWSYGGYNVLMSMSRGNGIFKAGVAIAPVTDWRFYDTVYTERFMRTPQQNASGYSAGSAVALASQLQGKLLLIHGTTDDNVHFQNAIEYSRALITAGKHFDMFYFPDKDHFIAGGNSRLYLYEKVIEFYKKNL</sequence>
<name>A0A645ALR5_9ZZZZ</name>
<dbReference type="InterPro" id="IPR002469">
    <property type="entry name" value="Peptidase_S9B_N"/>
</dbReference>
<dbReference type="InterPro" id="IPR029058">
    <property type="entry name" value="AB_hydrolase_fold"/>
</dbReference>
<evidence type="ECO:0000256" key="1">
    <source>
        <dbReference type="ARBA" id="ARBA00023180"/>
    </source>
</evidence>
<gene>
    <name evidence="4" type="primary">dap4_8</name>
    <name evidence="4" type="ORF">SDC9_100862</name>
</gene>
<organism evidence="4">
    <name type="scientific">bioreactor metagenome</name>
    <dbReference type="NCBI Taxonomy" id="1076179"/>
    <lineage>
        <taxon>unclassified sequences</taxon>
        <taxon>metagenomes</taxon>
        <taxon>ecological metagenomes</taxon>
    </lineage>
</organism>
<dbReference type="EC" id="3.4.14.5" evidence="4"/>
<accession>A0A645ALR5</accession>
<dbReference type="Pfam" id="PF00326">
    <property type="entry name" value="Peptidase_S9"/>
    <property type="match status" value="1"/>
</dbReference>
<protein>
    <submittedName>
        <fullName evidence="4">Dipeptidyl aminopeptidase 4</fullName>
        <ecNumber evidence="4">3.4.14.5</ecNumber>
    </submittedName>
</protein>
<dbReference type="FunFam" id="3.40.50.1820:FF:000003">
    <property type="entry name" value="Dipeptidyl peptidase 4"/>
    <property type="match status" value="1"/>
</dbReference>
<keyword evidence="4" id="KW-0645">Protease</keyword>
<feature type="domain" description="Peptidase S9 prolyl oligopeptidase catalytic" evidence="2">
    <location>
        <begin position="400"/>
        <end position="594"/>
    </location>
</feature>
<dbReference type="EMBL" id="VSSQ01014642">
    <property type="protein sequence ID" value="MPM54089.1"/>
    <property type="molecule type" value="Genomic_DNA"/>
</dbReference>
<keyword evidence="4" id="KW-0031">Aminopeptidase</keyword>